<evidence type="ECO:0000313" key="1">
    <source>
        <dbReference type="EnsemblPlants" id="PGSC0003DMT400086011"/>
    </source>
</evidence>
<sequence>MGKESIRSIVGIMDTMENNTEKKLMTSRSQSGFVKKYMEGKRSEVMKYKQLKKEIEYLSINQPRFMEEDRPKFKEEYISQESGKELKISQDSRKII</sequence>
<dbReference type="AlphaFoldDB" id="M1DAT1"/>
<reference evidence="1" key="2">
    <citation type="submission" date="2015-06" db="UniProtKB">
        <authorList>
            <consortium name="EnsemblPlants"/>
        </authorList>
    </citation>
    <scope>IDENTIFICATION</scope>
    <source>
        <strain evidence="1">DM1-3 516 R44</strain>
    </source>
</reference>
<protein>
    <submittedName>
        <fullName evidence="1">Uncharacterized protein</fullName>
    </submittedName>
</protein>
<organism evidence="1 2">
    <name type="scientific">Solanum tuberosum</name>
    <name type="common">Potato</name>
    <dbReference type="NCBI Taxonomy" id="4113"/>
    <lineage>
        <taxon>Eukaryota</taxon>
        <taxon>Viridiplantae</taxon>
        <taxon>Streptophyta</taxon>
        <taxon>Embryophyta</taxon>
        <taxon>Tracheophyta</taxon>
        <taxon>Spermatophyta</taxon>
        <taxon>Magnoliopsida</taxon>
        <taxon>eudicotyledons</taxon>
        <taxon>Gunneridae</taxon>
        <taxon>Pentapetalae</taxon>
        <taxon>asterids</taxon>
        <taxon>lamiids</taxon>
        <taxon>Solanales</taxon>
        <taxon>Solanaceae</taxon>
        <taxon>Solanoideae</taxon>
        <taxon>Solaneae</taxon>
        <taxon>Solanum</taxon>
    </lineage>
</organism>
<dbReference type="PaxDb" id="4113-PGSC0003DMT400086011"/>
<dbReference type="Proteomes" id="UP000011115">
    <property type="component" value="Unassembled WGS sequence"/>
</dbReference>
<dbReference type="HOGENOM" id="CLU_2363738_0_0_1"/>
<proteinExistence type="predicted"/>
<dbReference type="Gramene" id="PGSC0003DMT400086011">
    <property type="protein sequence ID" value="PGSC0003DMT400086011"/>
    <property type="gene ID" value="PGSC0003DMG400035582"/>
</dbReference>
<dbReference type="InParanoid" id="M1DAT1"/>
<name>M1DAT1_SOLTU</name>
<keyword evidence="2" id="KW-1185">Reference proteome</keyword>
<evidence type="ECO:0000313" key="2">
    <source>
        <dbReference type="Proteomes" id="UP000011115"/>
    </source>
</evidence>
<accession>M1DAT1</accession>
<dbReference type="EnsemblPlants" id="PGSC0003DMT400086011">
    <property type="protein sequence ID" value="PGSC0003DMT400086011"/>
    <property type="gene ID" value="PGSC0003DMG400035582"/>
</dbReference>
<reference evidence="2" key="1">
    <citation type="journal article" date="2011" name="Nature">
        <title>Genome sequence and analysis of the tuber crop potato.</title>
        <authorList>
            <consortium name="The Potato Genome Sequencing Consortium"/>
        </authorList>
    </citation>
    <scope>NUCLEOTIDE SEQUENCE [LARGE SCALE GENOMIC DNA]</scope>
    <source>
        <strain evidence="2">cv. DM1-3 516 R44</strain>
    </source>
</reference>